<keyword evidence="5" id="KW-1185">Reference proteome</keyword>
<evidence type="ECO:0000259" key="3">
    <source>
        <dbReference type="PROSITE" id="PS51736"/>
    </source>
</evidence>
<feature type="domain" description="Resolvase/invertase-type recombinase catalytic" evidence="3">
    <location>
        <begin position="3"/>
        <end position="149"/>
    </location>
</feature>
<name>A0A1M5IPN4_9BACI</name>
<dbReference type="GO" id="GO:0000150">
    <property type="term" value="F:DNA strand exchange activity"/>
    <property type="evidence" value="ECO:0007669"/>
    <property type="project" value="InterPro"/>
</dbReference>
<evidence type="ECO:0000313" key="4">
    <source>
        <dbReference type="EMBL" id="SHG30186.1"/>
    </source>
</evidence>
<proteinExistence type="inferred from homology"/>
<dbReference type="InterPro" id="IPR050639">
    <property type="entry name" value="SSR_resolvase"/>
</dbReference>
<dbReference type="GO" id="GO:0003677">
    <property type="term" value="F:DNA binding"/>
    <property type="evidence" value="ECO:0007669"/>
    <property type="project" value="InterPro"/>
</dbReference>
<dbReference type="EMBL" id="FQVW01000025">
    <property type="protein sequence ID" value="SHG30186.1"/>
    <property type="molecule type" value="Genomic_DNA"/>
</dbReference>
<sequence length="400" mass="46859">MKYHVFFRRVSTDKQNMEMQQSADAYYREKLLPEEIKVIDEDALSANKKFINERPEMQKLISLIKEDQVDTLYAFDRTRLFRDYYEGIEFTDLCLKHDIQVIYTSEGNGNVQATKDIFLEGILAMFSDIEGKNIARRNIEASKRYPGRKLGYVKENKHYYKDPVKKELLEAYFSSLSKISTLDELALFLKKYRSIFKTNDETLIRIAQDPFYAGHDLSKGNYKLKHVEAYLSLKDFRAIQDSLGEVFNEYLKRLDDLESQKSYLPICGYCQKPLCYSKDKINNNSFFKCTTKSHPKVFISTIDLAKIIEMVISQIIIHLNSNKLLKHSLLQLRNIRKEINSQIQTIENQLNNLLETILLGEQNYTSNWKENNPQYQKLNALKIEKQRLLYKHGDGALASQ</sequence>
<gene>
    <name evidence="4" type="ORF">SAMN05216225_102526</name>
</gene>
<dbReference type="CDD" id="cd00338">
    <property type="entry name" value="Ser_Recombinase"/>
    <property type="match status" value="1"/>
</dbReference>
<dbReference type="PANTHER" id="PTHR30461">
    <property type="entry name" value="DNA-INVERTASE FROM LAMBDOID PROPHAGE"/>
    <property type="match status" value="1"/>
</dbReference>
<dbReference type="SMART" id="SM00857">
    <property type="entry name" value="Resolvase"/>
    <property type="match status" value="1"/>
</dbReference>
<evidence type="ECO:0000313" key="5">
    <source>
        <dbReference type="Proteomes" id="UP000183988"/>
    </source>
</evidence>
<accession>A0A1M5IPN4</accession>
<dbReference type="PANTHER" id="PTHR30461:SF26">
    <property type="entry name" value="RESOLVASE HOMOLOG YNEB"/>
    <property type="match status" value="1"/>
</dbReference>
<organism evidence="4 5">
    <name type="scientific">Ornithinibacillus halophilus</name>
    <dbReference type="NCBI Taxonomy" id="930117"/>
    <lineage>
        <taxon>Bacteria</taxon>
        <taxon>Bacillati</taxon>
        <taxon>Bacillota</taxon>
        <taxon>Bacilli</taxon>
        <taxon>Bacillales</taxon>
        <taxon>Bacillaceae</taxon>
        <taxon>Ornithinibacillus</taxon>
    </lineage>
</organism>
<dbReference type="InterPro" id="IPR036162">
    <property type="entry name" value="Resolvase-like_N_sf"/>
</dbReference>
<protein>
    <submittedName>
        <fullName evidence="4">Site-specific DNA recombinase</fullName>
    </submittedName>
</protein>
<evidence type="ECO:0000256" key="2">
    <source>
        <dbReference type="SAM" id="Coils"/>
    </source>
</evidence>
<keyword evidence="2" id="KW-0175">Coiled coil</keyword>
<evidence type="ECO:0000256" key="1">
    <source>
        <dbReference type="ARBA" id="ARBA00009913"/>
    </source>
</evidence>
<feature type="coiled-coil region" evidence="2">
    <location>
        <begin position="329"/>
        <end position="356"/>
    </location>
</feature>
<dbReference type="SUPFAM" id="SSF53041">
    <property type="entry name" value="Resolvase-like"/>
    <property type="match status" value="1"/>
</dbReference>
<dbReference type="Proteomes" id="UP000183988">
    <property type="component" value="Unassembled WGS sequence"/>
</dbReference>
<dbReference type="PROSITE" id="PS51736">
    <property type="entry name" value="RECOMBINASES_3"/>
    <property type="match status" value="1"/>
</dbReference>
<dbReference type="AlphaFoldDB" id="A0A1M5IPN4"/>
<dbReference type="OrthoDB" id="2757355at2"/>
<dbReference type="InterPro" id="IPR006119">
    <property type="entry name" value="Resolv_N"/>
</dbReference>
<dbReference type="RefSeq" id="WP_072890818.1">
    <property type="nucleotide sequence ID" value="NZ_FQVW01000025.1"/>
</dbReference>
<dbReference type="Gene3D" id="3.40.50.1390">
    <property type="entry name" value="Resolvase, N-terminal catalytic domain"/>
    <property type="match status" value="1"/>
</dbReference>
<dbReference type="STRING" id="930117.SAMN05216225_102526"/>
<comment type="similarity">
    <text evidence="1">Belongs to the site-specific recombinase resolvase family.</text>
</comment>
<reference evidence="4 5" key="1">
    <citation type="submission" date="2016-11" db="EMBL/GenBank/DDBJ databases">
        <authorList>
            <person name="Jaros S."/>
            <person name="Januszkiewicz K."/>
            <person name="Wedrychowicz H."/>
        </authorList>
    </citation>
    <scope>NUCLEOTIDE SEQUENCE [LARGE SCALE GENOMIC DNA]</scope>
    <source>
        <strain evidence="4 5">IBRC-M 10683</strain>
    </source>
</reference>
<dbReference type="Pfam" id="PF00239">
    <property type="entry name" value="Resolvase"/>
    <property type="match status" value="1"/>
</dbReference>